<dbReference type="RefSeq" id="WP_151859605.1">
    <property type="nucleotide sequence ID" value="NZ_WBZC01000002.1"/>
</dbReference>
<dbReference type="AlphaFoldDB" id="A0A6I0FBL9"/>
<organism evidence="1 2">
    <name type="scientific">Alkaliphilus pronyensis</name>
    <dbReference type="NCBI Taxonomy" id="1482732"/>
    <lineage>
        <taxon>Bacteria</taxon>
        <taxon>Bacillati</taxon>
        <taxon>Bacillota</taxon>
        <taxon>Clostridia</taxon>
        <taxon>Peptostreptococcales</taxon>
        <taxon>Natronincolaceae</taxon>
        <taxon>Alkaliphilus</taxon>
    </lineage>
</organism>
<gene>
    <name evidence="1" type="ORF">F8154_00390</name>
</gene>
<evidence type="ECO:0000313" key="2">
    <source>
        <dbReference type="Proteomes" id="UP000432715"/>
    </source>
</evidence>
<dbReference type="InterPro" id="IPR024042">
    <property type="entry name" value="TM1646-like_dom_sf"/>
</dbReference>
<name>A0A6I0FBL9_9FIRM</name>
<accession>A0A6I0FBL9</accession>
<dbReference type="EMBL" id="WBZC01000002">
    <property type="protein sequence ID" value="KAB3539645.1"/>
    <property type="molecule type" value="Genomic_DNA"/>
</dbReference>
<comment type="caution">
    <text evidence="1">The sequence shown here is derived from an EMBL/GenBank/DDBJ whole genome shotgun (WGS) entry which is preliminary data.</text>
</comment>
<protein>
    <submittedName>
        <fullName evidence="1">YaaR family protein</fullName>
    </submittedName>
</protein>
<dbReference type="Pfam" id="PF03885">
    <property type="entry name" value="DUF327"/>
    <property type="match status" value="1"/>
</dbReference>
<dbReference type="InterPro" id="IPR005585">
    <property type="entry name" value="DUF327"/>
</dbReference>
<dbReference type="OrthoDB" id="1680946at2"/>
<dbReference type="Proteomes" id="UP000432715">
    <property type="component" value="Unassembled WGS sequence"/>
</dbReference>
<reference evidence="1 2" key="1">
    <citation type="submission" date="2019-10" db="EMBL/GenBank/DDBJ databases">
        <title>Alkaliphilus serpentinus sp. nov. and Alkaliphilus pronyensis sp. nov., two novel anaerobic alkaliphilic species isolated from the serpentinized-hosted hydrothermal field of the Prony Bay (New Caledonia).</title>
        <authorList>
            <person name="Postec A."/>
        </authorList>
    </citation>
    <scope>NUCLEOTIDE SEQUENCE [LARGE SCALE GENOMIC DNA]</scope>
    <source>
        <strain evidence="1 2">LacV</strain>
    </source>
</reference>
<dbReference type="Gene3D" id="1.20.120.490">
    <property type="entry name" value="Hypothetical protein TM1646-like domain"/>
    <property type="match status" value="1"/>
</dbReference>
<keyword evidence="2" id="KW-1185">Reference proteome</keyword>
<dbReference type="SUPFAM" id="SSF158397">
    <property type="entry name" value="TM1646-like"/>
    <property type="match status" value="1"/>
</dbReference>
<evidence type="ECO:0000313" key="1">
    <source>
        <dbReference type="EMBL" id="KAB3539645.1"/>
    </source>
</evidence>
<sequence>MRKIDGINHSIEIRDINKADIKKTEINRQQFMEKLQDIKSDNVKGHLEDLYNKINKQLERIADKMHLSEVVKYKKLVRDFLDVAVKHSHQFSKQNFLDRRGRHRVYSIVKNVDRELNELTKEFLSQEVDRITVLKRLDDIRGMLLDVLM</sequence>
<proteinExistence type="predicted"/>